<evidence type="ECO:0000313" key="9">
    <source>
        <dbReference type="Proteomes" id="UP000615026"/>
    </source>
</evidence>
<comment type="caution">
    <text evidence="8">The sequence shown here is derived from an EMBL/GenBank/DDBJ whole genome shotgun (WGS) entry which is preliminary data.</text>
</comment>
<dbReference type="Pfam" id="PF01494">
    <property type="entry name" value="FAD_binding_3"/>
    <property type="match status" value="1"/>
</dbReference>
<name>A0A928X3B3_LEPEC</name>
<keyword evidence="3" id="KW-0274">FAD</keyword>
<organism evidence="8 9">
    <name type="scientific">Leptolyngbya cf. ectocarpi LEGE 11479</name>
    <dbReference type="NCBI Taxonomy" id="1828722"/>
    <lineage>
        <taxon>Bacteria</taxon>
        <taxon>Bacillati</taxon>
        <taxon>Cyanobacteriota</taxon>
        <taxon>Cyanophyceae</taxon>
        <taxon>Leptolyngbyales</taxon>
        <taxon>Leptolyngbyaceae</taxon>
        <taxon>Leptolyngbya group</taxon>
        <taxon>Leptolyngbya</taxon>
    </lineage>
</organism>
<dbReference type="GO" id="GO:0071949">
    <property type="term" value="F:FAD binding"/>
    <property type="evidence" value="ECO:0007669"/>
    <property type="project" value="InterPro"/>
</dbReference>
<evidence type="ECO:0000256" key="6">
    <source>
        <dbReference type="ARBA" id="ARBA00023033"/>
    </source>
</evidence>
<dbReference type="PRINTS" id="PR00420">
    <property type="entry name" value="RNGMNOXGNASE"/>
</dbReference>
<dbReference type="EMBL" id="JADEXP010000017">
    <property type="protein sequence ID" value="MBE9065768.1"/>
    <property type="molecule type" value="Genomic_DNA"/>
</dbReference>
<dbReference type="Proteomes" id="UP000615026">
    <property type="component" value="Unassembled WGS sequence"/>
</dbReference>
<protein>
    <submittedName>
        <fullName evidence="8">FAD-dependent monooxygenase</fullName>
    </submittedName>
</protein>
<keyword evidence="2" id="KW-0285">Flavoprotein</keyword>
<keyword evidence="5" id="KW-0560">Oxidoreductase</keyword>
<evidence type="ECO:0000256" key="1">
    <source>
        <dbReference type="ARBA" id="ARBA00001974"/>
    </source>
</evidence>
<dbReference type="GO" id="GO:0004502">
    <property type="term" value="F:kynurenine 3-monooxygenase activity"/>
    <property type="evidence" value="ECO:0007669"/>
    <property type="project" value="TreeGrafter"/>
</dbReference>
<comment type="cofactor">
    <cofactor evidence="1">
        <name>FAD</name>
        <dbReference type="ChEBI" id="CHEBI:57692"/>
    </cofactor>
</comment>
<sequence length="429" mass="48693">MNTPLQKIVIIGAGPAGLLLAHYLLRRQRYHIEIYDRRPDPRKVDPNERRSFPISLQKRGRKALQGIPGLEEAIAKDAMVCYGTVIHSKTKTRDIQRQNPVLTIDRSRLVVALLEQLTATYPNSVLKIYFNCVCQQLDADQQTASFLNATGRPFTISYDRLIGADGARSQVRQQLGEHYSLACEQTYVPDAYKSIYLARTSSDIDLAPDRIHTSNFGRNSRIVLAPQPNNQLHGAFIFNAENNPLDAFTTKEEILAYFNEKLPVFRQLMSDTEAEELLQRPVARLVTVKCDRFHHGEHILLVGDAAHAVSPSIGQGCNSSLEDIQLINQLLDQYQDDWSQVLPQFSQQRVPEAHALKDLSDYSFPRSTTLIVEFFLRLTLGRKLHQWFPQRFQPFVFDLVLDSDLSYAEVLALSQGWISKVKRSMAAST</sequence>
<accession>A0A928X3B3</accession>
<evidence type="ECO:0000256" key="4">
    <source>
        <dbReference type="ARBA" id="ARBA00022857"/>
    </source>
</evidence>
<proteinExistence type="predicted"/>
<evidence type="ECO:0000313" key="8">
    <source>
        <dbReference type="EMBL" id="MBE9065768.1"/>
    </source>
</evidence>
<dbReference type="PANTHER" id="PTHR46028">
    <property type="entry name" value="KYNURENINE 3-MONOOXYGENASE"/>
    <property type="match status" value="1"/>
</dbReference>
<dbReference type="Gene3D" id="3.50.50.60">
    <property type="entry name" value="FAD/NAD(P)-binding domain"/>
    <property type="match status" value="1"/>
</dbReference>
<evidence type="ECO:0000256" key="5">
    <source>
        <dbReference type="ARBA" id="ARBA00023002"/>
    </source>
</evidence>
<keyword evidence="9" id="KW-1185">Reference proteome</keyword>
<keyword evidence="6 8" id="KW-0503">Monooxygenase</keyword>
<evidence type="ECO:0000256" key="3">
    <source>
        <dbReference type="ARBA" id="ARBA00022827"/>
    </source>
</evidence>
<gene>
    <name evidence="8" type="ORF">IQ260_03780</name>
</gene>
<dbReference type="AlphaFoldDB" id="A0A928X3B3"/>
<dbReference type="InterPro" id="IPR002938">
    <property type="entry name" value="FAD-bd"/>
</dbReference>
<dbReference type="PANTHER" id="PTHR46028:SF2">
    <property type="entry name" value="KYNURENINE 3-MONOOXYGENASE"/>
    <property type="match status" value="1"/>
</dbReference>
<keyword evidence="4" id="KW-0521">NADP</keyword>
<evidence type="ECO:0000256" key="2">
    <source>
        <dbReference type="ARBA" id="ARBA00022630"/>
    </source>
</evidence>
<evidence type="ECO:0000259" key="7">
    <source>
        <dbReference type="Pfam" id="PF01494"/>
    </source>
</evidence>
<dbReference type="SUPFAM" id="SSF51905">
    <property type="entry name" value="FAD/NAD(P)-binding domain"/>
    <property type="match status" value="1"/>
</dbReference>
<dbReference type="GO" id="GO:0070189">
    <property type="term" value="P:kynurenine metabolic process"/>
    <property type="evidence" value="ECO:0007669"/>
    <property type="project" value="TreeGrafter"/>
</dbReference>
<feature type="domain" description="FAD-binding" evidence="7">
    <location>
        <begin position="8"/>
        <end position="357"/>
    </location>
</feature>
<reference evidence="8" key="1">
    <citation type="submission" date="2020-10" db="EMBL/GenBank/DDBJ databases">
        <authorList>
            <person name="Castelo-Branco R."/>
            <person name="Eusebio N."/>
            <person name="Adriana R."/>
            <person name="Vieira A."/>
            <person name="Brugerolle De Fraissinette N."/>
            <person name="Rezende De Castro R."/>
            <person name="Schneider M.P."/>
            <person name="Vasconcelos V."/>
            <person name="Leao P.N."/>
        </authorList>
    </citation>
    <scope>NUCLEOTIDE SEQUENCE</scope>
    <source>
        <strain evidence="8">LEGE 11479</strain>
    </source>
</reference>
<dbReference type="InterPro" id="IPR036188">
    <property type="entry name" value="FAD/NAD-bd_sf"/>
</dbReference>
<dbReference type="RefSeq" id="WP_193990995.1">
    <property type="nucleotide sequence ID" value="NZ_JADEXP010000017.1"/>
</dbReference>